<reference evidence="1 2" key="1">
    <citation type="journal article" date="2015" name="Nature">
        <title>rRNA introns, odd ribosomes, and small enigmatic genomes across a large radiation of phyla.</title>
        <authorList>
            <person name="Brown C.T."/>
            <person name="Hug L.A."/>
            <person name="Thomas B.C."/>
            <person name="Sharon I."/>
            <person name="Castelle C.J."/>
            <person name="Singh A."/>
            <person name="Wilkins M.J."/>
            <person name="Williams K.H."/>
            <person name="Banfield J.F."/>
        </authorList>
    </citation>
    <scope>NUCLEOTIDE SEQUENCE [LARGE SCALE GENOMIC DNA]</scope>
</reference>
<name>A0A0G0TQZ2_9BACT</name>
<gene>
    <name evidence="1" type="ORF">UT75_C0009G0030</name>
</gene>
<dbReference type="Proteomes" id="UP000034072">
    <property type="component" value="Unassembled WGS sequence"/>
</dbReference>
<dbReference type="EMBL" id="LBXZ01000009">
    <property type="protein sequence ID" value="KKR40257.1"/>
    <property type="molecule type" value="Genomic_DNA"/>
</dbReference>
<accession>A0A0G0TQZ2</accession>
<evidence type="ECO:0000313" key="2">
    <source>
        <dbReference type="Proteomes" id="UP000034072"/>
    </source>
</evidence>
<comment type="caution">
    <text evidence="1">The sequence shown here is derived from an EMBL/GenBank/DDBJ whole genome shotgun (WGS) entry which is preliminary data.</text>
</comment>
<sequence length="70" mass="7513">MVNAPPVVVDTNLSAVRPENVIVPEEVRPVNPDATPAEEISQFDELIAKVFDPPPIDMAPLDVPVPISTV</sequence>
<evidence type="ECO:0000313" key="1">
    <source>
        <dbReference type="EMBL" id="KKR40257.1"/>
    </source>
</evidence>
<organism evidence="1 2">
    <name type="scientific">Candidatus Yanofskybacteria bacterium GW2011_GWE2_40_11</name>
    <dbReference type="NCBI Taxonomy" id="1619033"/>
    <lineage>
        <taxon>Bacteria</taxon>
        <taxon>Candidatus Yanofskyibacteriota</taxon>
    </lineage>
</organism>
<proteinExistence type="predicted"/>
<dbReference type="AlphaFoldDB" id="A0A0G0TQZ2"/>
<protein>
    <submittedName>
        <fullName evidence="1">Uncharacterized protein</fullName>
    </submittedName>
</protein>